<dbReference type="SUPFAM" id="SSF53686">
    <property type="entry name" value="Tryptophan synthase beta subunit-like PLP-dependent enzymes"/>
    <property type="match status" value="1"/>
</dbReference>
<name>F9VWQ2_9ACTN</name>
<feature type="non-terminal residue" evidence="4">
    <location>
        <position position="94"/>
    </location>
</feature>
<dbReference type="GO" id="GO:0005737">
    <property type="term" value="C:cytoplasm"/>
    <property type="evidence" value="ECO:0007669"/>
    <property type="project" value="TreeGrafter"/>
</dbReference>
<feature type="region of interest" description="Disordered" evidence="3">
    <location>
        <begin position="1"/>
        <end position="36"/>
    </location>
</feature>
<dbReference type="PANTHER" id="PTHR48077:SF3">
    <property type="entry name" value="TRYPTOPHAN SYNTHASE"/>
    <property type="match status" value="1"/>
</dbReference>
<dbReference type="STRING" id="1027371.GOALK_066_00150"/>
<evidence type="ECO:0000256" key="3">
    <source>
        <dbReference type="SAM" id="MobiDB-lite"/>
    </source>
</evidence>
<proteinExistence type="predicted"/>
<dbReference type="AlphaFoldDB" id="F9VWQ2"/>
<evidence type="ECO:0000256" key="1">
    <source>
        <dbReference type="ARBA" id="ARBA00001933"/>
    </source>
</evidence>
<comment type="cofactor">
    <cofactor evidence="1">
        <name>pyridoxal 5'-phosphate</name>
        <dbReference type="ChEBI" id="CHEBI:597326"/>
    </cofactor>
</comment>
<accession>F9VWQ2</accession>
<dbReference type="GO" id="GO:0004834">
    <property type="term" value="F:tryptophan synthase activity"/>
    <property type="evidence" value="ECO:0007669"/>
    <property type="project" value="InterPro"/>
</dbReference>
<comment type="caution">
    <text evidence="4">The sequence shown here is derived from an EMBL/GenBank/DDBJ whole genome shotgun (WGS) entry which is preliminary data.</text>
</comment>
<dbReference type="Proteomes" id="UP000003558">
    <property type="component" value="Unassembled WGS sequence"/>
</dbReference>
<gene>
    <name evidence="4" type="ORF">GOALK_066_00150</name>
</gene>
<evidence type="ECO:0000256" key="2">
    <source>
        <dbReference type="ARBA" id="ARBA00022898"/>
    </source>
</evidence>
<dbReference type="eggNOG" id="COG0133">
    <property type="taxonomic scope" value="Bacteria"/>
</dbReference>
<dbReference type="EMBL" id="BACI01000066">
    <property type="protein sequence ID" value="GAA13041.1"/>
    <property type="molecule type" value="Genomic_DNA"/>
</dbReference>
<dbReference type="PANTHER" id="PTHR48077">
    <property type="entry name" value="TRYPTOPHAN SYNTHASE-RELATED"/>
    <property type="match status" value="1"/>
</dbReference>
<organism evidence="4 5">
    <name type="scientific">Gordonia alkanivorans NBRC 16433</name>
    <dbReference type="NCBI Taxonomy" id="1027371"/>
    <lineage>
        <taxon>Bacteria</taxon>
        <taxon>Bacillati</taxon>
        <taxon>Actinomycetota</taxon>
        <taxon>Actinomycetes</taxon>
        <taxon>Mycobacteriales</taxon>
        <taxon>Gordoniaceae</taxon>
        <taxon>Gordonia</taxon>
    </lineage>
</organism>
<reference evidence="4 5" key="1">
    <citation type="submission" date="2011-05" db="EMBL/GenBank/DDBJ databases">
        <title>Whole genome shotgun sequence of Gordonia alkanivorans NBRC 16433.</title>
        <authorList>
            <person name="Hosoyama A."/>
            <person name="Nakamura S."/>
            <person name="Takarada H."/>
            <person name="Tsuchikane K."/>
            <person name="Yamazaki S."/>
            <person name="Fujita N."/>
        </authorList>
    </citation>
    <scope>NUCLEOTIDE SEQUENCE [LARGE SCALE GENOMIC DNA]</scope>
    <source>
        <strain evidence="4 5">NBRC 16433</strain>
    </source>
</reference>
<dbReference type="InterPro" id="IPR023026">
    <property type="entry name" value="Trp_synth_beta/beta-like"/>
</dbReference>
<evidence type="ECO:0000313" key="4">
    <source>
        <dbReference type="EMBL" id="GAA13041.1"/>
    </source>
</evidence>
<sequence>MTAHPDSAHPDSSATVLPPASTGLTTRTSIEPDEGGHFGVYGGRHVPEALMAVIDEVTTTFFKIRNDDAFLNELDRLQRDYAGRPSPLYEAKRL</sequence>
<evidence type="ECO:0000313" key="5">
    <source>
        <dbReference type="Proteomes" id="UP000003558"/>
    </source>
</evidence>
<dbReference type="Gene3D" id="3.40.50.1100">
    <property type="match status" value="1"/>
</dbReference>
<protein>
    <submittedName>
        <fullName evidence="4">Putative tryptophan synthase beta chain</fullName>
    </submittedName>
</protein>
<keyword evidence="2" id="KW-0663">Pyridoxal phosphate</keyword>
<dbReference type="InterPro" id="IPR036052">
    <property type="entry name" value="TrpB-like_PALP_sf"/>
</dbReference>